<name>A0AAW2IG65_9NEOP</name>
<dbReference type="PANTHER" id="PTHR42909">
    <property type="entry name" value="ZGC:136858"/>
    <property type="match status" value="1"/>
</dbReference>
<comment type="caution">
    <text evidence="3">The sequence shown here is derived from an EMBL/GenBank/DDBJ whole genome shotgun (WGS) entry which is preliminary data.</text>
</comment>
<dbReference type="GO" id="GO:0016798">
    <property type="term" value="F:hydrolase activity, acting on glycosyl bonds"/>
    <property type="evidence" value="ECO:0007669"/>
    <property type="project" value="TreeGrafter"/>
</dbReference>
<dbReference type="InterPro" id="IPR011611">
    <property type="entry name" value="PfkB_dom"/>
</dbReference>
<dbReference type="GO" id="GO:0004730">
    <property type="term" value="F:pseudouridylate synthase activity"/>
    <property type="evidence" value="ECO:0007669"/>
    <property type="project" value="TreeGrafter"/>
</dbReference>
<dbReference type="EMBL" id="JARGDH010000001">
    <property type="protein sequence ID" value="KAL0281264.1"/>
    <property type="molecule type" value="Genomic_DNA"/>
</dbReference>
<reference evidence="3" key="1">
    <citation type="journal article" date="2024" name="Gigascience">
        <title>Chromosome-level genome of the poultry shaft louse Menopon gallinae provides insight into the host-switching and adaptive evolution of parasitic lice.</title>
        <authorList>
            <person name="Xu Y."/>
            <person name="Ma L."/>
            <person name="Liu S."/>
            <person name="Liang Y."/>
            <person name="Liu Q."/>
            <person name="He Z."/>
            <person name="Tian L."/>
            <person name="Duan Y."/>
            <person name="Cai W."/>
            <person name="Li H."/>
            <person name="Song F."/>
        </authorList>
    </citation>
    <scope>NUCLEOTIDE SEQUENCE</scope>
    <source>
        <strain evidence="3">Cailab_2023a</strain>
    </source>
</reference>
<dbReference type="GO" id="GO:0005737">
    <property type="term" value="C:cytoplasm"/>
    <property type="evidence" value="ECO:0007669"/>
    <property type="project" value="TreeGrafter"/>
</dbReference>
<proteinExistence type="predicted"/>
<keyword evidence="1" id="KW-0479">Metal-binding</keyword>
<evidence type="ECO:0000259" key="2">
    <source>
        <dbReference type="Pfam" id="PF00294"/>
    </source>
</evidence>
<evidence type="ECO:0000256" key="1">
    <source>
        <dbReference type="ARBA" id="ARBA00022723"/>
    </source>
</evidence>
<dbReference type="Gene3D" id="3.40.1190.20">
    <property type="match status" value="1"/>
</dbReference>
<dbReference type="AlphaFoldDB" id="A0AAW2IG65"/>
<dbReference type="PANTHER" id="PTHR42909:SF1">
    <property type="entry name" value="CARBOHYDRATE KINASE PFKB DOMAIN-CONTAINING PROTEIN"/>
    <property type="match status" value="1"/>
</dbReference>
<dbReference type="InterPro" id="IPR029056">
    <property type="entry name" value="Ribokinase-like"/>
</dbReference>
<evidence type="ECO:0000313" key="3">
    <source>
        <dbReference type="EMBL" id="KAL0281264.1"/>
    </source>
</evidence>
<dbReference type="SUPFAM" id="SSF53613">
    <property type="entry name" value="Ribokinase-like"/>
    <property type="match status" value="1"/>
</dbReference>
<organism evidence="3">
    <name type="scientific">Menopon gallinae</name>
    <name type="common">poultry shaft louse</name>
    <dbReference type="NCBI Taxonomy" id="328185"/>
    <lineage>
        <taxon>Eukaryota</taxon>
        <taxon>Metazoa</taxon>
        <taxon>Ecdysozoa</taxon>
        <taxon>Arthropoda</taxon>
        <taxon>Hexapoda</taxon>
        <taxon>Insecta</taxon>
        <taxon>Pterygota</taxon>
        <taxon>Neoptera</taxon>
        <taxon>Paraneoptera</taxon>
        <taxon>Psocodea</taxon>
        <taxon>Troctomorpha</taxon>
        <taxon>Phthiraptera</taxon>
        <taxon>Amblycera</taxon>
        <taxon>Menoponidae</taxon>
        <taxon>Menopon</taxon>
    </lineage>
</organism>
<dbReference type="GO" id="GO:0046872">
    <property type="term" value="F:metal ion binding"/>
    <property type="evidence" value="ECO:0007669"/>
    <property type="project" value="UniProtKB-KW"/>
</dbReference>
<protein>
    <recommendedName>
        <fullName evidence="2">Carbohydrate kinase PfkB domain-containing protein</fullName>
    </recommendedName>
</protein>
<feature type="domain" description="Carbohydrate kinase PfkB" evidence="2">
    <location>
        <begin position="4"/>
        <end position="300"/>
    </location>
</feature>
<dbReference type="Pfam" id="PF00294">
    <property type="entry name" value="PfkB"/>
    <property type="match status" value="1"/>
</dbReference>
<dbReference type="GO" id="GO:0006796">
    <property type="term" value="P:phosphate-containing compound metabolic process"/>
    <property type="evidence" value="ECO:0007669"/>
    <property type="project" value="UniProtKB-ARBA"/>
</dbReference>
<accession>A0AAW2IG65</accession>
<gene>
    <name evidence="3" type="ORF">PYX00_002300</name>
</gene>
<sequence>MLSGKVSQSGGGVGRNVADALGKLDVDTFLISAIGTDDLGGSILKTVPHLTGNGLLRCDKYPTATCYVICDASGECKILIGDMEIHDKISVHYVKKHEEKILSSSLVVLDGNLPQDTIFYLLDMCGEAGVPVWFEPTDIVKATKAFSAGRKHFPQFISPNYNELVEISNVVNPGFSPPSNEIPWLFTCTEQAKLLVENVDNVLVTLGKLGVVIFRRGEVTDPFFVVQDSGKPKYLKRNSPISHSIHPQEKILEGEVVNASGAGDCFASGFIAAMLTGADENECVRLGFQCSLASLRCKKTVPDKFAQKSIGEKD</sequence>